<feature type="transmembrane region" description="Helical" evidence="5">
    <location>
        <begin position="92"/>
        <end position="113"/>
    </location>
</feature>
<evidence type="ECO:0000256" key="2">
    <source>
        <dbReference type="ARBA" id="ARBA00022692"/>
    </source>
</evidence>
<feature type="transmembrane region" description="Helical" evidence="5">
    <location>
        <begin position="363"/>
        <end position="383"/>
    </location>
</feature>
<feature type="transmembrane region" description="Helical" evidence="5">
    <location>
        <begin position="451"/>
        <end position="474"/>
    </location>
</feature>
<feature type="transmembrane region" description="Helical" evidence="5">
    <location>
        <begin position="423"/>
        <end position="445"/>
    </location>
</feature>
<name>A0A6A8MFF2_9LACO</name>
<feature type="transmembrane region" description="Helical" evidence="5">
    <location>
        <begin position="216"/>
        <end position="235"/>
    </location>
</feature>
<keyword evidence="7" id="KW-1185">Reference proteome</keyword>
<dbReference type="PANTHER" id="PTHR43424:SF1">
    <property type="entry name" value="LOCUS PUTATIVE PROTEIN 1-RELATED"/>
    <property type="match status" value="1"/>
</dbReference>
<feature type="transmembrane region" description="Helical" evidence="5">
    <location>
        <begin position="327"/>
        <end position="351"/>
    </location>
</feature>
<dbReference type="EMBL" id="VUMX01000019">
    <property type="protein sequence ID" value="MST87446.1"/>
    <property type="molecule type" value="Genomic_DNA"/>
</dbReference>
<evidence type="ECO:0000256" key="3">
    <source>
        <dbReference type="ARBA" id="ARBA00022989"/>
    </source>
</evidence>
<dbReference type="InterPro" id="IPR052556">
    <property type="entry name" value="PolySynth_Transporter"/>
</dbReference>
<evidence type="ECO:0000256" key="4">
    <source>
        <dbReference type="ARBA" id="ARBA00023136"/>
    </source>
</evidence>
<comment type="caution">
    <text evidence="6">The sequence shown here is derived from an EMBL/GenBank/DDBJ whole genome shotgun (WGS) entry which is preliminary data.</text>
</comment>
<dbReference type="AlphaFoldDB" id="A0A6A8MFF2"/>
<feature type="transmembrane region" description="Helical" evidence="5">
    <location>
        <begin position="151"/>
        <end position="170"/>
    </location>
</feature>
<feature type="transmembrane region" description="Helical" evidence="5">
    <location>
        <begin position="389"/>
        <end position="411"/>
    </location>
</feature>
<keyword evidence="3 5" id="KW-1133">Transmembrane helix</keyword>
<evidence type="ECO:0000313" key="7">
    <source>
        <dbReference type="Proteomes" id="UP000438120"/>
    </source>
</evidence>
<evidence type="ECO:0000256" key="5">
    <source>
        <dbReference type="SAM" id="Phobius"/>
    </source>
</evidence>
<gene>
    <name evidence="6" type="ORF">FYJ62_07325</name>
</gene>
<dbReference type="InterPro" id="IPR002797">
    <property type="entry name" value="Polysacc_synth"/>
</dbReference>
<feature type="transmembrane region" description="Helical" evidence="5">
    <location>
        <begin position="12"/>
        <end position="37"/>
    </location>
</feature>
<dbReference type="Pfam" id="PF01943">
    <property type="entry name" value="Polysacc_synt"/>
    <property type="match status" value="1"/>
</dbReference>
<proteinExistence type="predicted"/>
<dbReference type="OrthoDB" id="9815702at2"/>
<dbReference type="GO" id="GO:0016020">
    <property type="term" value="C:membrane"/>
    <property type="evidence" value="ECO:0007669"/>
    <property type="project" value="UniProtKB-SubCell"/>
</dbReference>
<sequence>MEKAKKSKEKSLPRNALASGLQTGTRLLCALVTYPYLARILRVEQLGQYDFAAAVVSWAALVAGLGIYAYATREGAKKRHDPQALSRFASEVLVINLAATLLAYLGLAAGLLFSSKLRAYAPLIWTLSTSLLFTTLGCEWLYAIHEEYGYLAIRNIGCQVLSLVLLLTLVKDDGDLLLYAWTTVVASAGANLLNLVRLREYCTWSLTWRFSWQQHLPAIMVLFANAVVNLLYASADVAQLGLLASDYYVGLYSVASKVTALLKQLLGAVIVVAVPRLACLYGQKGGASFQRLARQLADLLAALVLPASCGLFALSEQVVVLTADLDFAPAAGAMSLLGLALVFSLFSWFYMAAVLVPARQEKAALLAVSLAAVVNVGLNWLLIPAYQATGAAAATLLADIAACAACCWLAKKEARLLPSWKKLASSLLGCLYVYLVCQLLLAKGLGPGATVFWAVLWAAPGYFAILHLCGNRILAEFKHGLRQE</sequence>
<feature type="transmembrane region" description="Helical" evidence="5">
    <location>
        <begin position="176"/>
        <end position="196"/>
    </location>
</feature>
<evidence type="ECO:0000313" key="6">
    <source>
        <dbReference type="EMBL" id="MST87446.1"/>
    </source>
</evidence>
<dbReference type="Proteomes" id="UP000438120">
    <property type="component" value="Unassembled WGS sequence"/>
</dbReference>
<accession>A0A6A8MFF2</accession>
<organism evidence="6 7">
    <name type="scientific">Lactobacillus porci</name>
    <dbReference type="NCBI Taxonomy" id="2012477"/>
    <lineage>
        <taxon>Bacteria</taxon>
        <taxon>Bacillati</taxon>
        <taxon>Bacillota</taxon>
        <taxon>Bacilli</taxon>
        <taxon>Lactobacillales</taxon>
        <taxon>Lactobacillaceae</taxon>
        <taxon>Lactobacillus</taxon>
    </lineage>
</organism>
<reference evidence="6 7" key="1">
    <citation type="submission" date="2019-08" db="EMBL/GenBank/DDBJ databases">
        <title>In-depth cultivation of the pig gut microbiome towards novel bacterial diversity and tailored functional studies.</title>
        <authorList>
            <person name="Wylensek D."/>
            <person name="Hitch T.C.A."/>
            <person name="Clavel T."/>
        </authorList>
    </citation>
    <scope>NUCLEOTIDE SEQUENCE [LARGE SCALE GENOMIC DNA]</scope>
    <source>
        <strain evidence="6 7">Bifido-178-WT-2B</strain>
    </source>
</reference>
<keyword evidence="4 5" id="KW-0472">Membrane</keyword>
<protein>
    <submittedName>
        <fullName evidence="6">Oligosaccharide flippase family protein</fullName>
    </submittedName>
</protein>
<feature type="transmembrane region" description="Helical" evidence="5">
    <location>
        <begin position="247"/>
        <end position="275"/>
    </location>
</feature>
<feature type="transmembrane region" description="Helical" evidence="5">
    <location>
        <begin position="296"/>
        <end position="315"/>
    </location>
</feature>
<evidence type="ECO:0000256" key="1">
    <source>
        <dbReference type="ARBA" id="ARBA00004141"/>
    </source>
</evidence>
<feature type="transmembrane region" description="Helical" evidence="5">
    <location>
        <begin position="49"/>
        <end position="71"/>
    </location>
</feature>
<dbReference type="RefSeq" id="WP_154549053.1">
    <property type="nucleotide sequence ID" value="NZ_VUMX01000019.1"/>
</dbReference>
<feature type="transmembrane region" description="Helical" evidence="5">
    <location>
        <begin position="119"/>
        <end position="144"/>
    </location>
</feature>
<keyword evidence="2 5" id="KW-0812">Transmembrane</keyword>
<dbReference type="PANTHER" id="PTHR43424">
    <property type="entry name" value="LOCUS PUTATIVE PROTEIN 1-RELATED"/>
    <property type="match status" value="1"/>
</dbReference>
<comment type="subcellular location">
    <subcellularLocation>
        <location evidence="1">Membrane</location>
        <topology evidence="1">Multi-pass membrane protein</topology>
    </subcellularLocation>
</comment>